<dbReference type="GO" id="GO:0005576">
    <property type="term" value="C:extracellular region"/>
    <property type="evidence" value="ECO:0007669"/>
    <property type="project" value="UniProtKB-SubCell"/>
</dbReference>
<keyword evidence="5" id="KW-0975">Bacterial flagellum</keyword>
<comment type="similarity">
    <text evidence="3">Belongs to the bacterial flagellin family.</text>
</comment>
<dbReference type="GO" id="GO:0005198">
    <property type="term" value="F:structural molecule activity"/>
    <property type="evidence" value="ECO:0007669"/>
    <property type="project" value="InterPro"/>
</dbReference>
<organism evidence="8 9">
    <name type="scientific">Methyloglobulus morosus KoM1</name>
    <dbReference type="NCBI Taxonomy" id="1116472"/>
    <lineage>
        <taxon>Bacteria</taxon>
        <taxon>Pseudomonadati</taxon>
        <taxon>Pseudomonadota</taxon>
        <taxon>Gammaproteobacteria</taxon>
        <taxon>Methylococcales</taxon>
        <taxon>Methylococcaceae</taxon>
        <taxon>Methyloglobulus</taxon>
    </lineage>
</organism>
<dbReference type="InterPro" id="IPR001492">
    <property type="entry name" value="Flagellin"/>
</dbReference>
<dbReference type="InterPro" id="IPR046358">
    <property type="entry name" value="Flagellin_C"/>
</dbReference>
<dbReference type="Pfam" id="PF00669">
    <property type="entry name" value="Flagellin_N"/>
    <property type="match status" value="1"/>
</dbReference>
<evidence type="ECO:0000313" key="9">
    <source>
        <dbReference type="Proteomes" id="UP000017842"/>
    </source>
</evidence>
<proteinExistence type="inferred from homology"/>
<dbReference type="EMBL" id="AYLO01000025">
    <property type="protein sequence ID" value="ESS73375.1"/>
    <property type="molecule type" value="Genomic_DNA"/>
</dbReference>
<comment type="caution">
    <text evidence="8">The sequence shown here is derived from an EMBL/GenBank/DDBJ whole genome shotgun (WGS) entry which is preliminary data.</text>
</comment>
<comment type="subcellular location">
    <subcellularLocation>
        <location evidence="1">Bacterial flagellum</location>
    </subcellularLocation>
    <subcellularLocation>
        <location evidence="2">Secreted</location>
    </subcellularLocation>
</comment>
<evidence type="ECO:0000256" key="1">
    <source>
        <dbReference type="ARBA" id="ARBA00004365"/>
    </source>
</evidence>
<keyword evidence="8" id="KW-0282">Flagellum</keyword>
<keyword evidence="4" id="KW-0964">Secreted</keyword>
<dbReference type="OrthoDB" id="9768249at2"/>
<evidence type="ECO:0000256" key="3">
    <source>
        <dbReference type="ARBA" id="ARBA00005709"/>
    </source>
</evidence>
<dbReference type="STRING" id="1116472.MGMO_25c00530"/>
<evidence type="ECO:0000256" key="5">
    <source>
        <dbReference type="ARBA" id="ARBA00023143"/>
    </source>
</evidence>
<dbReference type="Gene3D" id="1.20.1330.10">
    <property type="entry name" value="f41 fragment of flagellin, N-terminal domain"/>
    <property type="match status" value="1"/>
</dbReference>
<name>V5BJ83_9GAMM</name>
<sequence length="309" mass="32915">MRISTSWAQQLSVNAMLDQQSRLQQTQMQLSTQKRILTASDDPAAAARIIDLNQSLKQTGQYHSNINAARDRLSMEDGVLQSATDILQRIHELGVQGMSGTNTANSRTAAAAELDALNGQLLNLANTKNANGEYMFSGLKSTTQPFSKDAGNPGAYDYVGDANSRLIQIDMGRQVTDSDPGTSVFGVPTGPSPATVPAPGSINNIFEAINKLSTDLKANAPSAASLGDISKALDNVTLTRASVGARLNALDNQESINSATALNIQTTLSATQDLDYAEAVSRFTQQTASLQAAQQTFTQVKKLSLFNYL</sequence>
<protein>
    <submittedName>
        <fullName evidence="8">Flagellar hook-associated protein 3</fullName>
    </submittedName>
</protein>
<dbReference type="GO" id="GO:0071973">
    <property type="term" value="P:bacterial-type flagellum-dependent cell motility"/>
    <property type="evidence" value="ECO:0007669"/>
    <property type="project" value="InterPro"/>
</dbReference>
<dbReference type="PATRIC" id="fig|1116472.3.peg.807"/>
<feature type="domain" description="Flagellin N-terminal" evidence="6">
    <location>
        <begin position="3"/>
        <end position="139"/>
    </location>
</feature>
<reference evidence="8 9" key="1">
    <citation type="journal article" date="2013" name="Genome Announc.">
        <title>Draft Genome Sequence of the Methanotrophic Gammaproteobacterium Methyloglobulus morosus DSM 22980 Strain KoM1.</title>
        <authorList>
            <person name="Poehlein A."/>
            <person name="Deutzmann J.S."/>
            <person name="Daniel R."/>
            <person name="Simeonova D.D."/>
        </authorList>
    </citation>
    <scope>NUCLEOTIDE SEQUENCE [LARGE SCALE GENOMIC DNA]</scope>
    <source>
        <strain evidence="8 9">KoM1</strain>
    </source>
</reference>
<evidence type="ECO:0000259" key="7">
    <source>
        <dbReference type="Pfam" id="PF00700"/>
    </source>
</evidence>
<dbReference type="PANTHER" id="PTHR42792">
    <property type="entry name" value="FLAGELLIN"/>
    <property type="match status" value="1"/>
</dbReference>
<dbReference type="PANTHER" id="PTHR42792:SF1">
    <property type="entry name" value="FLAGELLAR HOOK-ASSOCIATED PROTEIN 3"/>
    <property type="match status" value="1"/>
</dbReference>
<dbReference type="InterPro" id="IPR001029">
    <property type="entry name" value="Flagellin_N"/>
</dbReference>
<evidence type="ECO:0000313" key="8">
    <source>
        <dbReference type="EMBL" id="ESS73375.1"/>
    </source>
</evidence>
<gene>
    <name evidence="8" type="primary">flgL</name>
    <name evidence="8" type="ORF">MGMO_25c00530</name>
</gene>
<keyword evidence="8" id="KW-0969">Cilium</keyword>
<evidence type="ECO:0000256" key="4">
    <source>
        <dbReference type="ARBA" id="ARBA00022525"/>
    </source>
</evidence>
<dbReference type="GO" id="GO:0009424">
    <property type="term" value="C:bacterial-type flagellum hook"/>
    <property type="evidence" value="ECO:0007669"/>
    <property type="project" value="InterPro"/>
</dbReference>
<dbReference type="NCBIfam" id="TIGR02550">
    <property type="entry name" value="flagell_flgL"/>
    <property type="match status" value="1"/>
</dbReference>
<dbReference type="RefSeq" id="WP_023493688.1">
    <property type="nucleotide sequence ID" value="NZ_AYLO01000025.1"/>
</dbReference>
<keyword evidence="9" id="KW-1185">Reference proteome</keyword>
<dbReference type="SUPFAM" id="SSF64518">
    <property type="entry name" value="Phase 1 flagellin"/>
    <property type="match status" value="1"/>
</dbReference>
<keyword evidence="8" id="KW-0966">Cell projection</keyword>
<accession>V5BJ83</accession>
<evidence type="ECO:0000256" key="2">
    <source>
        <dbReference type="ARBA" id="ARBA00004613"/>
    </source>
</evidence>
<dbReference type="eggNOG" id="COG1344">
    <property type="taxonomic scope" value="Bacteria"/>
</dbReference>
<dbReference type="Pfam" id="PF00700">
    <property type="entry name" value="Flagellin_C"/>
    <property type="match status" value="1"/>
</dbReference>
<dbReference type="AlphaFoldDB" id="V5BJ83"/>
<evidence type="ECO:0000259" key="6">
    <source>
        <dbReference type="Pfam" id="PF00669"/>
    </source>
</evidence>
<dbReference type="Proteomes" id="UP000017842">
    <property type="component" value="Unassembled WGS sequence"/>
</dbReference>
<dbReference type="InterPro" id="IPR013384">
    <property type="entry name" value="Flagell_FlgL"/>
</dbReference>
<feature type="domain" description="Flagellin C-terminal" evidence="7">
    <location>
        <begin position="228"/>
        <end position="309"/>
    </location>
</feature>